<keyword evidence="2 6" id="KW-0055">Arginine biosynthesis</keyword>
<feature type="domain" description="Semialdehyde dehydrogenase NAD-binding" evidence="7">
    <location>
        <begin position="4"/>
        <end position="105"/>
    </location>
</feature>
<dbReference type="PATRIC" id="fig|861450.3.peg.106"/>
<dbReference type="AlphaFoldDB" id="G9YEQ0"/>
<dbReference type="EMBL" id="AGCJ01000003">
    <property type="protein sequence ID" value="EHM43854.1"/>
    <property type="molecule type" value="Genomic_DNA"/>
</dbReference>
<organism evidence="8 9">
    <name type="scientific">Anaeroglobus geminatus F0357</name>
    <dbReference type="NCBI Taxonomy" id="861450"/>
    <lineage>
        <taxon>Bacteria</taxon>
        <taxon>Bacillati</taxon>
        <taxon>Bacillota</taxon>
        <taxon>Negativicutes</taxon>
        <taxon>Veillonellales</taxon>
        <taxon>Veillonellaceae</taxon>
        <taxon>Anaeroglobus</taxon>
    </lineage>
</organism>
<comment type="pathway">
    <text evidence="6">Amino-acid biosynthesis; L-arginine biosynthesis; N(2)-acetyl-L-ornithine from L-glutamate: step 3/4.</text>
</comment>
<comment type="similarity">
    <text evidence="6">Belongs to the NAGSA dehydrogenase family. Type 2 subfamily.</text>
</comment>
<dbReference type="OrthoDB" id="9801289at2"/>
<evidence type="ECO:0000259" key="7">
    <source>
        <dbReference type="SMART" id="SM00859"/>
    </source>
</evidence>
<protein>
    <recommendedName>
        <fullName evidence="6">N-acetyl-gamma-glutamyl-phosphate reductase</fullName>
        <shortName evidence="6">AGPR</shortName>
        <ecNumber evidence="6">1.2.1.38</ecNumber>
    </recommendedName>
    <alternativeName>
        <fullName evidence="6">N-acetyl-glutamate semialdehyde dehydrogenase</fullName>
        <shortName evidence="6">NAGSA dehydrogenase</shortName>
    </alternativeName>
</protein>
<dbReference type="Gene3D" id="3.30.360.10">
    <property type="entry name" value="Dihydrodipicolinate Reductase, domain 2"/>
    <property type="match status" value="1"/>
</dbReference>
<evidence type="ECO:0000313" key="8">
    <source>
        <dbReference type="EMBL" id="EHM43854.1"/>
    </source>
</evidence>
<evidence type="ECO:0000256" key="1">
    <source>
        <dbReference type="ARBA" id="ARBA00022490"/>
    </source>
</evidence>
<name>G9YEQ0_9FIRM</name>
<dbReference type="InterPro" id="IPR050085">
    <property type="entry name" value="AGPR"/>
</dbReference>
<comment type="function">
    <text evidence="6">Catalyzes the NADPH-dependent reduction of N-acetyl-5-glutamyl phosphate to yield N-acetyl-L-glutamate 5-semialdehyde.</text>
</comment>
<accession>G9YEQ0</accession>
<dbReference type="SUPFAM" id="SSF55347">
    <property type="entry name" value="Glyceraldehyde-3-phosphate dehydrogenase-like, C-terminal domain"/>
    <property type="match status" value="1"/>
</dbReference>
<dbReference type="HOGENOM" id="CLU_077118_0_0_9"/>
<keyword evidence="5 6" id="KW-0560">Oxidoreductase</keyword>
<evidence type="ECO:0000256" key="5">
    <source>
        <dbReference type="ARBA" id="ARBA00023002"/>
    </source>
</evidence>
<comment type="caution">
    <text evidence="8">The sequence shown here is derived from an EMBL/GenBank/DDBJ whole genome shotgun (WGS) entry which is preliminary data.</text>
</comment>
<comment type="subcellular location">
    <subcellularLocation>
        <location evidence="6">Cytoplasm</location>
    </subcellularLocation>
</comment>
<keyword evidence="4 6" id="KW-0521">NADP</keyword>
<dbReference type="SUPFAM" id="SSF51735">
    <property type="entry name" value="NAD(P)-binding Rossmann-fold domains"/>
    <property type="match status" value="1"/>
</dbReference>
<dbReference type="InterPro" id="IPR000534">
    <property type="entry name" value="Semialdehyde_DH_NAD-bd"/>
</dbReference>
<dbReference type="SMART" id="SM00859">
    <property type="entry name" value="Semialdhyde_dh"/>
    <property type="match status" value="1"/>
</dbReference>
<dbReference type="Gene3D" id="3.40.50.720">
    <property type="entry name" value="NAD(P)-binding Rossmann-like Domain"/>
    <property type="match status" value="1"/>
</dbReference>
<dbReference type="RefSeq" id="WP_006789093.1">
    <property type="nucleotide sequence ID" value="NZ_JH417562.1"/>
</dbReference>
<dbReference type="PANTHER" id="PTHR32338:SF10">
    <property type="entry name" value="N-ACETYL-GAMMA-GLUTAMYL-PHOSPHATE REDUCTASE, CHLOROPLASTIC-RELATED"/>
    <property type="match status" value="1"/>
</dbReference>
<dbReference type="NCBIfam" id="TIGR01851">
    <property type="entry name" value="argC_other"/>
    <property type="match status" value="1"/>
</dbReference>
<dbReference type="CDD" id="cd23935">
    <property type="entry name" value="AGPR_2_C"/>
    <property type="match status" value="1"/>
</dbReference>
<evidence type="ECO:0000313" key="9">
    <source>
        <dbReference type="Proteomes" id="UP000005481"/>
    </source>
</evidence>
<dbReference type="eggNOG" id="COG0002">
    <property type="taxonomic scope" value="Bacteria"/>
</dbReference>
<feature type="active site" evidence="6">
    <location>
        <position position="116"/>
    </location>
</feature>
<dbReference type="Pfam" id="PF22698">
    <property type="entry name" value="Semialdhyde_dhC_1"/>
    <property type="match status" value="1"/>
</dbReference>
<dbReference type="UniPathway" id="UPA00068">
    <property type="reaction ID" value="UER00108"/>
</dbReference>
<comment type="catalytic activity">
    <reaction evidence="6">
        <text>N-acetyl-L-glutamate 5-semialdehyde + phosphate + NADP(+) = N-acetyl-L-glutamyl 5-phosphate + NADPH + H(+)</text>
        <dbReference type="Rhea" id="RHEA:21588"/>
        <dbReference type="ChEBI" id="CHEBI:15378"/>
        <dbReference type="ChEBI" id="CHEBI:29123"/>
        <dbReference type="ChEBI" id="CHEBI:43474"/>
        <dbReference type="ChEBI" id="CHEBI:57783"/>
        <dbReference type="ChEBI" id="CHEBI:57936"/>
        <dbReference type="ChEBI" id="CHEBI:58349"/>
        <dbReference type="EC" id="1.2.1.38"/>
    </reaction>
</comment>
<reference evidence="8 9" key="1">
    <citation type="submission" date="2011-08" db="EMBL/GenBank/DDBJ databases">
        <authorList>
            <person name="Weinstock G."/>
            <person name="Sodergren E."/>
            <person name="Clifton S."/>
            <person name="Fulton L."/>
            <person name="Fulton B."/>
            <person name="Courtney L."/>
            <person name="Fronick C."/>
            <person name="Harrison M."/>
            <person name="Strong C."/>
            <person name="Farmer C."/>
            <person name="Delahaunty K."/>
            <person name="Markovic C."/>
            <person name="Hall O."/>
            <person name="Minx P."/>
            <person name="Tomlinson C."/>
            <person name="Mitreva M."/>
            <person name="Hou S."/>
            <person name="Chen J."/>
            <person name="Wollam A."/>
            <person name="Pepin K.H."/>
            <person name="Johnson M."/>
            <person name="Bhonagiri V."/>
            <person name="Zhang X."/>
            <person name="Suruliraj S."/>
            <person name="Warren W."/>
            <person name="Chinwalla A."/>
            <person name="Mardis E.R."/>
            <person name="Wilson R.K."/>
        </authorList>
    </citation>
    <scope>NUCLEOTIDE SEQUENCE [LARGE SCALE GENOMIC DNA]</scope>
    <source>
        <strain evidence="8 9">F0357</strain>
    </source>
</reference>
<dbReference type="GO" id="GO:0006526">
    <property type="term" value="P:L-arginine biosynthetic process"/>
    <property type="evidence" value="ECO:0007669"/>
    <property type="project" value="UniProtKB-UniRule"/>
</dbReference>
<gene>
    <name evidence="6" type="primary">argC</name>
    <name evidence="8" type="ORF">HMPREF0080_00110</name>
</gene>
<dbReference type="Proteomes" id="UP000005481">
    <property type="component" value="Unassembled WGS sequence"/>
</dbReference>
<keyword evidence="9" id="KW-1185">Reference proteome</keyword>
<evidence type="ECO:0000256" key="6">
    <source>
        <dbReference type="HAMAP-Rule" id="MF_01110"/>
    </source>
</evidence>
<proteinExistence type="inferred from homology"/>
<dbReference type="STRING" id="861450.HMPREF0080_00110"/>
<dbReference type="EC" id="1.2.1.38" evidence="6"/>
<evidence type="ECO:0000256" key="4">
    <source>
        <dbReference type="ARBA" id="ARBA00022857"/>
    </source>
</evidence>
<sequence>MGTKVFIDGHEGTTGLRIHKRLQARPDIELIGIDPAERKKTAAVKRCMEAADIVFLCLPDAAAVEAVALADGTNVRIIDTSTAHRSDPAWTYGFAELSGQQFEAISKTKRLANPGCHASGVIAAVRPLTEAGLMGGDYPLSAFSLTGYSGGGKKMIAKYESGEKPAELSAPRQYGLTQNHKHLQEIVTVCKLQREPVFLPVVDDYYSGMEVAVPVFTHLFGEKVGLAEVRDVLAAHYDGSPFVHVHAAGEDKGGFLAANSLSGYDDMDIFVTGNDERIVVTVLFDNLGKGASGAAIEYMNIMLGLDPATGLVLHG</sequence>
<dbReference type="InterPro" id="IPR058924">
    <property type="entry name" value="AGPR_dimerisation_dom"/>
</dbReference>
<dbReference type="PANTHER" id="PTHR32338">
    <property type="entry name" value="N-ACETYL-GAMMA-GLUTAMYL-PHOSPHATE REDUCTASE, CHLOROPLASTIC-RELATED-RELATED"/>
    <property type="match status" value="1"/>
</dbReference>
<evidence type="ECO:0000256" key="3">
    <source>
        <dbReference type="ARBA" id="ARBA00022605"/>
    </source>
</evidence>
<dbReference type="HAMAP" id="MF_01110">
    <property type="entry name" value="ArgC_type2"/>
    <property type="match status" value="1"/>
</dbReference>
<evidence type="ECO:0000256" key="2">
    <source>
        <dbReference type="ARBA" id="ARBA00022571"/>
    </source>
</evidence>
<keyword evidence="1 6" id="KW-0963">Cytoplasm</keyword>
<keyword evidence="3 6" id="KW-0028">Amino-acid biosynthesis</keyword>
<dbReference type="InterPro" id="IPR010136">
    <property type="entry name" value="AGPR_type-2"/>
</dbReference>
<dbReference type="Pfam" id="PF01118">
    <property type="entry name" value="Semialdhyde_dh"/>
    <property type="match status" value="1"/>
</dbReference>
<dbReference type="GO" id="GO:0051287">
    <property type="term" value="F:NAD binding"/>
    <property type="evidence" value="ECO:0007669"/>
    <property type="project" value="InterPro"/>
</dbReference>
<dbReference type="GO" id="GO:0003942">
    <property type="term" value="F:N-acetyl-gamma-glutamyl-phosphate reductase activity"/>
    <property type="evidence" value="ECO:0007669"/>
    <property type="project" value="UniProtKB-UniRule"/>
</dbReference>
<dbReference type="InterPro" id="IPR036291">
    <property type="entry name" value="NAD(P)-bd_dom_sf"/>
</dbReference>
<dbReference type="GO" id="GO:0005737">
    <property type="term" value="C:cytoplasm"/>
    <property type="evidence" value="ECO:0007669"/>
    <property type="project" value="UniProtKB-SubCell"/>
</dbReference>